<organism evidence="1 2">
    <name type="scientific">Aequorivita sublithincola (strain DSM 14238 / LMG 21431 / ACAM 643 / 9-3)</name>
    <dbReference type="NCBI Taxonomy" id="746697"/>
    <lineage>
        <taxon>Bacteria</taxon>
        <taxon>Pseudomonadati</taxon>
        <taxon>Bacteroidota</taxon>
        <taxon>Flavobacteriia</taxon>
        <taxon>Flavobacteriales</taxon>
        <taxon>Flavobacteriaceae</taxon>
        <taxon>Aequorivita</taxon>
    </lineage>
</organism>
<dbReference type="RefSeq" id="WP_014782443.1">
    <property type="nucleotide sequence ID" value="NC_018013.1"/>
</dbReference>
<evidence type="ECO:0000313" key="2">
    <source>
        <dbReference type="Proteomes" id="UP000006049"/>
    </source>
</evidence>
<reference evidence="1 2" key="1">
    <citation type="submission" date="2012-06" db="EMBL/GenBank/DDBJ databases">
        <title>The complete genome of Aequorivita sublithincola DSM 14238.</title>
        <authorList>
            <consortium name="US DOE Joint Genome Institute (JGI-PGF)"/>
            <person name="Lucas S."/>
            <person name="Copeland A."/>
            <person name="Lapidus A."/>
            <person name="Goodwin L."/>
            <person name="Pitluck S."/>
            <person name="Peters L."/>
            <person name="Munk A.C.C."/>
            <person name="Kyrpides N."/>
            <person name="Mavromatis K."/>
            <person name="Pagani I."/>
            <person name="Ivanova N."/>
            <person name="Ovchinnikova G."/>
            <person name="Zeytun A."/>
            <person name="Detter J.C."/>
            <person name="Han C."/>
            <person name="Land M."/>
            <person name="Hauser L."/>
            <person name="Markowitz V."/>
            <person name="Cheng J.-F."/>
            <person name="Hugenholtz P."/>
            <person name="Woyke T."/>
            <person name="Wu D."/>
            <person name="Tindall B."/>
            <person name="Faehnrich R."/>
            <person name="Brambilla E."/>
            <person name="Klenk H.-P."/>
            <person name="Eisen J.A."/>
        </authorList>
    </citation>
    <scope>NUCLEOTIDE SEQUENCE [LARGE SCALE GENOMIC DNA]</scope>
    <source>
        <strain evidence="2">DSM 14238 / LMG 21431 / ACAM 643 / 9-3</strain>
    </source>
</reference>
<evidence type="ECO:0000313" key="1">
    <source>
        <dbReference type="EMBL" id="AFL81188.1"/>
    </source>
</evidence>
<dbReference type="Proteomes" id="UP000006049">
    <property type="component" value="Chromosome"/>
</dbReference>
<dbReference type="STRING" id="746697.Aeqsu_1707"/>
<dbReference type="EMBL" id="CP003280">
    <property type="protein sequence ID" value="AFL81188.1"/>
    <property type="molecule type" value="Genomic_DNA"/>
</dbReference>
<keyword evidence="2" id="KW-1185">Reference proteome</keyword>
<name>I3YW20_AEQSU</name>
<dbReference type="KEGG" id="asl:Aeqsu_1707"/>
<sequence length="46" mass="5345">MTIIKIQEDIKGLEKTTFKTIAEAHRALGKARRFLQTFRSMKPLNL</sequence>
<dbReference type="AlphaFoldDB" id="I3YW20"/>
<accession>I3YW20</accession>
<protein>
    <submittedName>
        <fullName evidence="1">Uncharacterized protein</fullName>
    </submittedName>
</protein>
<proteinExistence type="predicted"/>
<dbReference type="HOGENOM" id="CLU_3179216_0_0_10"/>
<dbReference type="PATRIC" id="fig|746697.3.peg.1739"/>
<gene>
    <name evidence="1" type="ordered locus">Aeqsu_1707</name>
</gene>